<gene>
    <name evidence="1" type="ORF">AB835_12720</name>
</gene>
<dbReference type="STRING" id="62101.AB835_12720"/>
<reference evidence="1 2" key="1">
    <citation type="journal article" date="2016" name="Appl. Environ. Microbiol.">
        <title>Lack of Overt Genome Reduction in the Bryostatin-Producing Bryozoan Symbiont "Candidatus Endobugula sertula".</title>
        <authorList>
            <person name="Miller I.J."/>
            <person name="Vanee N."/>
            <person name="Fong S.S."/>
            <person name="Lim-Fong G.E."/>
            <person name="Kwan J.C."/>
        </authorList>
    </citation>
    <scope>NUCLEOTIDE SEQUENCE [LARGE SCALE GENOMIC DNA]</scope>
    <source>
        <strain evidence="1">AB1-4</strain>
    </source>
</reference>
<proteinExistence type="predicted"/>
<organism evidence="1 2">
    <name type="scientific">Candidatus Endobugula sertula</name>
    <name type="common">Bugula neritina bacterial symbiont</name>
    <dbReference type="NCBI Taxonomy" id="62101"/>
    <lineage>
        <taxon>Bacteria</taxon>
        <taxon>Pseudomonadati</taxon>
        <taxon>Pseudomonadota</taxon>
        <taxon>Gammaproteobacteria</taxon>
        <taxon>Cellvibrionales</taxon>
        <taxon>Cellvibrionaceae</taxon>
        <taxon>Candidatus Endobugula</taxon>
    </lineage>
</organism>
<evidence type="ECO:0008006" key="3">
    <source>
        <dbReference type="Google" id="ProtNLM"/>
    </source>
</evidence>
<dbReference type="EMBL" id="MDLC01000056">
    <property type="protein sequence ID" value="ODS22720.1"/>
    <property type="molecule type" value="Genomic_DNA"/>
</dbReference>
<dbReference type="Proteomes" id="UP000242502">
    <property type="component" value="Unassembled WGS sequence"/>
</dbReference>
<name>A0A1D2QMB7_9GAMM</name>
<comment type="caution">
    <text evidence="1">The sequence shown here is derived from an EMBL/GenBank/DDBJ whole genome shotgun (WGS) entry which is preliminary data.</text>
</comment>
<protein>
    <recommendedName>
        <fullName evidence="3">Cadherin domain-containing protein</fullName>
    </recommendedName>
</protein>
<evidence type="ECO:0000313" key="1">
    <source>
        <dbReference type="EMBL" id="ODS22720.1"/>
    </source>
</evidence>
<accession>A0A1D2QMB7</accession>
<sequence>MELDQKSHNLGFKIINHKEIYYQGAPLNLRHGSDVTVIATAADASSSTMTFSVSIDAVPSIGDEPLNVAIPEPLIGKDEPILIGKYYDRDKTYNGFVQYSLDDASLEKGFYVTENGWVYFKGSATAIGNGIGVNLTLNDNHNSPVTTTIRVTKSNWFNSDFPDTLYWHPKDSSKRFGSVAGSDPSITYSLDVASTTNFGTVTYNRAVGRLNETGFRLTSNHVLEYHNNGNDYSSRGPQYLTIIATKGGVTSNMRLRLRTNRKPHFYRLYNDNPVKPLLNTEQLTSSTSIVSLGHLKAADPDGGDVTFSLSGPVGFSIDSSTGEVTYTGDGKDLPATVSLTITASDGVESSSRSFIVNVGSLLKITTNGWSTNSLSDALGQSNVYGYSTLFSFETNKRGNQQVTFNVNGLNLSDTWKNHYELLVIQQTGEVLFRVKPGSNKPDVSALMMVSAERGNGIDSVRNENEVVKVYYQIAIKDGALYLAQIPDVLTNPVLRYRASLGGKQAIGSLLNIEGGAVTLKELPAGYSVSHGILYFDLSVSRAVMPNVNGPTLPLEQGGQTVGHVKVSVAIEVTTVNSAVPEPDDETNVVEIRIVGKGASDRSSSAPRYTIRLNGDSVSSGIVPNAKTSSLSSRQEDDYRSIAVTAPKDINIKDVSIELVNPDSSNSKGLAISNVRINGYRIHVGGGQFTHVQGAEPTTGFRTDDHGVEITGGGVYTLSAIEAKMKYAKEYLLIPGETYIKIYGNLAHLFDKTGPALNDIISQLDPEIAIKYLQGSSEIYRPDLISSKEVTPVTATDVRGIQSGTAKKSFDDLKAMAALELLEDDLSSMAGLPLDAVRDKLIDLYDEMMAGTDVTAKSELQAQHFRLWASENGLTPDSARATTLYSQMMMDLNTLFKNTDLLSKEFTSRTQLSETLGKDLTLGATNGLDTAYGNQFSDFRSDYQSKILPGLAWLAVLQGNISANDLVPAGTRHNGKLWSFNILTADQMSEILKDNTMEFTGDGDWDFRFIKVPHPDSTELGENIKWLYQQISDRWGDTSILTNSAMQQLGSGCYRMINAQGHVFAFQRSSGGDSSVWTAQELTEMFTTLFDLDANLRTSGTAENKRFKRTLQLSSRIDAVNRRVDPTEYQHNAGKRTYLGITTGEAGFPSASGYNFNALLNIDSIARTRYRGGGTFMALGDVLYKSIQDNTSEKQQELYDQTEGQTALSILVPYYSIAIDKGMGRDLNTGDIAFETVMLLLSFIPGVAAAGKGAAVGSKVATTLGKLATRLGARSGSLAGKFLQGLSKAITKTPNVVKAVLRELVDIAFPITDLAGFATKSVKSLRRVGQRLFSKSKSYKPTRVAKRLGPDAVGDYGVFRPGSTPDDLSLTSVGNDKYRWYKTRCM</sequence>
<evidence type="ECO:0000313" key="2">
    <source>
        <dbReference type="Proteomes" id="UP000242502"/>
    </source>
</evidence>
<dbReference type="CDD" id="cd11304">
    <property type="entry name" value="Cadherin_repeat"/>
    <property type="match status" value="1"/>
</dbReference>
<dbReference type="Gene3D" id="2.60.40.60">
    <property type="entry name" value="Cadherins"/>
    <property type="match status" value="1"/>
</dbReference>